<evidence type="ECO:0000256" key="4">
    <source>
        <dbReference type="SAM" id="Coils"/>
    </source>
</evidence>
<dbReference type="FunFam" id="1.25.10.10:FF:000394">
    <property type="entry name" value="general vesicular transport factor p115"/>
    <property type="match status" value="1"/>
</dbReference>
<dbReference type="FunCoup" id="A0A6L2PE24">
    <property type="interactions" value="1777"/>
</dbReference>
<dbReference type="Proteomes" id="UP000502823">
    <property type="component" value="Unassembled WGS sequence"/>
</dbReference>
<feature type="coiled-coil region" evidence="4">
    <location>
        <begin position="662"/>
        <end position="717"/>
    </location>
</feature>
<dbReference type="GO" id="GO:0048211">
    <property type="term" value="P:Golgi vesicle docking"/>
    <property type="evidence" value="ECO:0007669"/>
    <property type="project" value="TreeGrafter"/>
</dbReference>
<evidence type="ECO:0000256" key="3">
    <source>
        <dbReference type="ARBA" id="ARBA00023054"/>
    </source>
</evidence>
<dbReference type="InterPro" id="IPR016024">
    <property type="entry name" value="ARM-type_fold"/>
</dbReference>
<evidence type="ECO:0000259" key="6">
    <source>
        <dbReference type="Pfam" id="PF04869"/>
    </source>
</evidence>
<dbReference type="InterPro" id="IPR011989">
    <property type="entry name" value="ARM-like"/>
</dbReference>
<gene>
    <name evidence="7" type="ORF">Cfor_03740</name>
</gene>
<dbReference type="GO" id="GO:0006886">
    <property type="term" value="P:intracellular protein transport"/>
    <property type="evidence" value="ECO:0007669"/>
    <property type="project" value="InterPro"/>
</dbReference>
<dbReference type="GO" id="GO:0005795">
    <property type="term" value="C:Golgi stack"/>
    <property type="evidence" value="ECO:0007669"/>
    <property type="project" value="TreeGrafter"/>
</dbReference>
<evidence type="ECO:0000313" key="8">
    <source>
        <dbReference type="Proteomes" id="UP000502823"/>
    </source>
</evidence>
<dbReference type="GO" id="GO:0006888">
    <property type="term" value="P:endoplasmic reticulum to Golgi vesicle-mediated transport"/>
    <property type="evidence" value="ECO:0007669"/>
    <property type="project" value="TreeGrafter"/>
</dbReference>
<dbReference type="Pfam" id="PF18770">
    <property type="entry name" value="Arm_vescicular"/>
    <property type="match status" value="1"/>
</dbReference>
<dbReference type="Pfam" id="PF04869">
    <property type="entry name" value="Uso1_p115_head"/>
    <property type="match status" value="1"/>
</dbReference>
<dbReference type="GO" id="GO:0048280">
    <property type="term" value="P:vesicle fusion with Golgi apparatus"/>
    <property type="evidence" value="ECO:0007669"/>
    <property type="project" value="InterPro"/>
</dbReference>
<dbReference type="GO" id="GO:0000139">
    <property type="term" value="C:Golgi membrane"/>
    <property type="evidence" value="ECO:0007669"/>
    <property type="project" value="InterPro"/>
</dbReference>
<dbReference type="InParanoid" id="A0A6L2PE24"/>
<protein>
    <recommendedName>
        <fullName evidence="6">Vesicle tethering protein Uso1/P115-like head domain-containing protein</fullName>
    </recommendedName>
</protein>
<dbReference type="PANTHER" id="PTHR10013">
    <property type="entry name" value="GENERAL VESICULAR TRANSPORT FACTOR P115"/>
    <property type="match status" value="1"/>
</dbReference>
<comment type="subcellular location">
    <subcellularLocation>
        <location evidence="1">Golgi apparatus</location>
    </subcellularLocation>
</comment>
<keyword evidence="2" id="KW-0333">Golgi apparatus</keyword>
<feature type="region of interest" description="Disordered" evidence="5">
    <location>
        <begin position="1"/>
        <end position="23"/>
    </location>
</feature>
<feature type="domain" description="Vesicle tethering protein Uso1/P115-like head" evidence="6">
    <location>
        <begin position="352"/>
        <end position="637"/>
    </location>
</feature>
<dbReference type="GO" id="GO:0012507">
    <property type="term" value="C:ER to Golgi transport vesicle membrane"/>
    <property type="evidence" value="ECO:0007669"/>
    <property type="project" value="TreeGrafter"/>
</dbReference>
<name>A0A6L2PE24_COPFO</name>
<keyword evidence="3 4" id="KW-0175">Coiled coil</keyword>
<organism evidence="7 8">
    <name type="scientific">Coptotermes formosanus</name>
    <name type="common">Formosan subterranean termite</name>
    <dbReference type="NCBI Taxonomy" id="36987"/>
    <lineage>
        <taxon>Eukaryota</taxon>
        <taxon>Metazoa</taxon>
        <taxon>Ecdysozoa</taxon>
        <taxon>Arthropoda</taxon>
        <taxon>Hexapoda</taxon>
        <taxon>Insecta</taxon>
        <taxon>Pterygota</taxon>
        <taxon>Neoptera</taxon>
        <taxon>Polyneoptera</taxon>
        <taxon>Dictyoptera</taxon>
        <taxon>Blattodea</taxon>
        <taxon>Blattoidea</taxon>
        <taxon>Termitoidae</taxon>
        <taxon>Rhinotermitidae</taxon>
        <taxon>Coptotermes</taxon>
    </lineage>
</organism>
<evidence type="ECO:0000256" key="1">
    <source>
        <dbReference type="ARBA" id="ARBA00004555"/>
    </source>
</evidence>
<dbReference type="PANTHER" id="PTHR10013:SF0">
    <property type="entry name" value="GENERAL VESICULAR TRANSPORT FACTOR P115"/>
    <property type="match status" value="1"/>
</dbReference>
<proteinExistence type="predicted"/>
<dbReference type="Gene3D" id="1.25.10.10">
    <property type="entry name" value="Leucine-rich Repeat Variant"/>
    <property type="match status" value="1"/>
</dbReference>
<sequence>MEYFKSGLKSVLGTPQEGSQPTGAETVERLVDRVHSSTLLDDRRDACRALKALSRKFRIEVGAQGMDALCQVLEMDRRDCEIVGYALDTLCNITAPESFEDEEHASLSPASVGSVGEQFTEIFIKQPDNVGLVLGFLEEYDFHVRWPAVKLLTSLLANKPKDIQEIILVSPMGVSKLMDLLGDSREVIRNDALLLLIQLTKGNANIQKIVAFENAFDRLFDVISEEGYSDGGIVVEDCLLLMLNLLRNNTSNQNFFKEGSYIQRLAPMFNLPAEGDDTGWSAQKVGNIHCMLKVVRTLVTPGNPAQVTLSSQKTMKACGLLETLCNILMASGVPADILTETINTVAEVIRGNQGNQEYFANVMAPSNPPRPAIVVLLMSMVNEKQPFVLRCSVLYCFQCFLFKNEIGQSQLVQTLLPSSADVANLTAGQLLCGGLFSGDPLSNWFSAVALSYGLVENPAQKEQLLRVLLATHIGSLPVSLLHQCTMLLQQGNSVQSKLGLLMLLSMWLSHCPLAVKQFLSIPTSIPYLTTQVSAGSNEHDENEELVQGMCAFLMGICVTFNDDTVTTFSKEKLRQLIEKRLGLETFLDKMGEVSRHELYSKAAKHPQLRPKQPSELLFDHEFCRLFKALEGMIIKAVTPKPQGDLVNGSSELSMSASENSLLLQYKDLIREQDHNLQELTQTINRLTMDKSTLEAQVEDMTSTISQLRDENMLLRAQANTSLGQVTDGSSVGHETFHMLEEAQAEAHRWKRESEHKDMLIHKLVPYWAKIKQKNLCFSWMVLDLHQVGSQTATVTGVGVMKIPHQLVKFPLRGCKCTNRTQNHSPCFLKKWIQTVTLN</sequence>
<dbReference type="GO" id="GO:0005783">
    <property type="term" value="C:endoplasmic reticulum"/>
    <property type="evidence" value="ECO:0007669"/>
    <property type="project" value="TreeGrafter"/>
</dbReference>
<dbReference type="InterPro" id="IPR006953">
    <property type="entry name" value="Vesicle_Uso1_P115_head"/>
</dbReference>
<dbReference type="InterPro" id="IPR024095">
    <property type="entry name" value="Vesicle_P115"/>
</dbReference>
<dbReference type="SUPFAM" id="SSF48371">
    <property type="entry name" value="ARM repeat"/>
    <property type="match status" value="2"/>
</dbReference>
<evidence type="ECO:0000256" key="2">
    <source>
        <dbReference type="ARBA" id="ARBA00023034"/>
    </source>
</evidence>
<evidence type="ECO:0000313" key="7">
    <source>
        <dbReference type="EMBL" id="GFG29690.1"/>
    </source>
</evidence>
<keyword evidence="8" id="KW-1185">Reference proteome</keyword>
<dbReference type="EMBL" id="BLKM01000167">
    <property type="protein sequence ID" value="GFG29690.1"/>
    <property type="molecule type" value="Genomic_DNA"/>
</dbReference>
<reference evidence="8" key="1">
    <citation type="submission" date="2020-01" db="EMBL/GenBank/DDBJ databases">
        <title>Draft genome sequence of the Termite Coptotermes fromosanus.</title>
        <authorList>
            <person name="Itakura S."/>
            <person name="Yosikawa Y."/>
            <person name="Umezawa K."/>
        </authorList>
    </citation>
    <scope>NUCLEOTIDE SEQUENCE [LARGE SCALE GENOMIC DNA]</scope>
</reference>
<evidence type="ECO:0000256" key="5">
    <source>
        <dbReference type="SAM" id="MobiDB-lite"/>
    </source>
</evidence>
<dbReference type="InterPro" id="IPR041209">
    <property type="entry name" value="P115_Arm_rpt"/>
</dbReference>
<accession>A0A6L2PE24</accession>
<dbReference type="GO" id="GO:0045056">
    <property type="term" value="P:transcytosis"/>
    <property type="evidence" value="ECO:0007669"/>
    <property type="project" value="TreeGrafter"/>
</dbReference>
<comment type="caution">
    <text evidence="7">The sequence shown here is derived from an EMBL/GenBank/DDBJ whole genome shotgun (WGS) entry which is preliminary data.</text>
</comment>
<dbReference type="OrthoDB" id="198977at2759"/>
<dbReference type="AlphaFoldDB" id="A0A6L2PE24"/>